<name>T1KIC4_TETUR</name>
<dbReference type="EMBL" id="CAEY01000112">
    <property type="status" value="NOT_ANNOTATED_CDS"/>
    <property type="molecule type" value="Genomic_DNA"/>
</dbReference>
<dbReference type="HOGENOM" id="CLU_3034945_0_0_1"/>
<evidence type="ECO:0000313" key="1">
    <source>
        <dbReference type="EnsemblMetazoa" id="tetur12g00860.1"/>
    </source>
</evidence>
<dbReference type="Proteomes" id="UP000015104">
    <property type="component" value="Unassembled WGS sequence"/>
</dbReference>
<reference evidence="2" key="1">
    <citation type="submission" date="2011-08" db="EMBL/GenBank/DDBJ databases">
        <authorList>
            <person name="Rombauts S."/>
        </authorList>
    </citation>
    <scope>NUCLEOTIDE SEQUENCE</scope>
    <source>
        <strain evidence="2">London</strain>
    </source>
</reference>
<accession>T1KIC4</accession>
<dbReference type="AlphaFoldDB" id="T1KIC4"/>
<dbReference type="EnsemblMetazoa" id="tetur12g00860.1">
    <property type="protein sequence ID" value="tetur12g00860.1"/>
    <property type="gene ID" value="tetur12g00860"/>
</dbReference>
<sequence>MVLSILFSFNIHQPLCKHFSTFIMFTIIGMFYSTDHRLPVQSHRDILPDSVGMVI</sequence>
<organism evidence="1 2">
    <name type="scientific">Tetranychus urticae</name>
    <name type="common">Two-spotted spider mite</name>
    <dbReference type="NCBI Taxonomy" id="32264"/>
    <lineage>
        <taxon>Eukaryota</taxon>
        <taxon>Metazoa</taxon>
        <taxon>Ecdysozoa</taxon>
        <taxon>Arthropoda</taxon>
        <taxon>Chelicerata</taxon>
        <taxon>Arachnida</taxon>
        <taxon>Acari</taxon>
        <taxon>Acariformes</taxon>
        <taxon>Trombidiformes</taxon>
        <taxon>Prostigmata</taxon>
        <taxon>Eleutherengona</taxon>
        <taxon>Raphignathae</taxon>
        <taxon>Tetranychoidea</taxon>
        <taxon>Tetranychidae</taxon>
        <taxon>Tetranychus</taxon>
    </lineage>
</organism>
<evidence type="ECO:0000313" key="2">
    <source>
        <dbReference type="Proteomes" id="UP000015104"/>
    </source>
</evidence>
<reference evidence="1" key="2">
    <citation type="submission" date="2015-06" db="UniProtKB">
        <authorList>
            <consortium name="EnsemblMetazoa"/>
        </authorList>
    </citation>
    <scope>IDENTIFICATION</scope>
</reference>
<protein>
    <submittedName>
        <fullName evidence="1">Uncharacterized protein</fullName>
    </submittedName>
</protein>
<keyword evidence="2" id="KW-1185">Reference proteome</keyword>
<proteinExistence type="predicted"/>